<name>A0A1F7XBH0_9BACT</name>
<dbReference type="InterPro" id="IPR013785">
    <property type="entry name" value="Aldolase_TIM"/>
</dbReference>
<keyword evidence="3" id="KW-0560">Oxidoreductase</keyword>
<dbReference type="Pfam" id="PF00478">
    <property type="entry name" value="IMPDH"/>
    <property type="match status" value="1"/>
</dbReference>
<dbReference type="PIRSF" id="PIRSF000130">
    <property type="entry name" value="IMPDH"/>
    <property type="match status" value="1"/>
</dbReference>
<keyword evidence="7" id="KW-0630">Potassium</keyword>
<feature type="binding site" description="in other chain" evidence="7">
    <location>
        <position position="320"/>
    </location>
    <ligand>
        <name>K(+)</name>
        <dbReference type="ChEBI" id="CHEBI:29103"/>
        <note>ligand shared between two tetrameric partners</note>
    </ligand>
</feature>
<gene>
    <name evidence="10" type="ORF">A2Z22_03395</name>
</gene>
<keyword evidence="6" id="KW-0520">NAD</keyword>
<dbReference type="SUPFAM" id="SSF51412">
    <property type="entry name" value="Inosine monophosphate dehydrogenase (IMPDH)"/>
    <property type="match status" value="1"/>
</dbReference>
<keyword evidence="2" id="KW-0479">Metal-binding</keyword>
<dbReference type="InterPro" id="IPR046342">
    <property type="entry name" value="CBS_dom_sf"/>
</dbReference>
<feature type="binding site" description="in other chain" evidence="7">
    <location>
        <position position="322"/>
    </location>
    <ligand>
        <name>K(+)</name>
        <dbReference type="ChEBI" id="CHEBI:29103"/>
        <note>ligand shared between two tetrameric partners</note>
    </ligand>
</feature>
<dbReference type="Proteomes" id="UP000177053">
    <property type="component" value="Unassembled WGS sequence"/>
</dbReference>
<feature type="domain" description="CBS" evidence="9">
    <location>
        <begin position="99"/>
        <end position="161"/>
    </location>
</feature>
<evidence type="ECO:0000256" key="8">
    <source>
        <dbReference type="PROSITE-ProRule" id="PRU00703"/>
    </source>
</evidence>
<dbReference type="SMART" id="SM00116">
    <property type="entry name" value="CBS"/>
    <property type="match status" value="2"/>
</dbReference>
<dbReference type="GO" id="GO:0003938">
    <property type="term" value="F:IMP dehydrogenase activity"/>
    <property type="evidence" value="ECO:0007669"/>
    <property type="project" value="InterPro"/>
</dbReference>
<comment type="similarity">
    <text evidence="1">Belongs to the IMPDH/GMPR family.</text>
</comment>
<evidence type="ECO:0000256" key="5">
    <source>
        <dbReference type="PIRSR" id="PIRSR000130-1"/>
    </source>
</evidence>
<evidence type="ECO:0000259" key="9">
    <source>
        <dbReference type="PROSITE" id="PS51371"/>
    </source>
</evidence>
<feature type="active site" description="Proton acceptor" evidence="5">
    <location>
        <position position="429"/>
    </location>
</feature>
<evidence type="ECO:0000256" key="3">
    <source>
        <dbReference type="ARBA" id="ARBA00023002"/>
    </source>
</evidence>
<evidence type="ECO:0000256" key="7">
    <source>
        <dbReference type="PIRSR" id="PIRSR000130-4"/>
    </source>
</evidence>
<feature type="domain" description="CBS" evidence="9">
    <location>
        <begin position="165"/>
        <end position="228"/>
    </location>
</feature>
<dbReference type="GO" id="GO:0046872">
    <property type="term" value="F:metal ion binding"/>
    <property type="evidence" value="ECO:0007669"/>
    <property type="project" value="UniProtKB-KW"/>
</dbReference>
<keyword evidence="4 8" id="KW-0129">CBS domain</keyword>
<evidence type="ECO:0000313" key="11">
    <source>
        <dbReference type="Proteomes" id="UP000177053"/>
    </source>
</evidence>
<dbReference type="SUPFAM" id="SSF54631">
    <property type="entry name" value="CBS-domain pair"/>
    <property type="match status" value="1"/>
</dbReference>
<organism evidence="10 11">
    <name type="scientific">Candidatus Woesebacteria bacterium RBG_16_34_12</name>
    <dbReference type="NCBI Taxonomy" id="1802480"/>
    <lineage>
        <taxon>Bacteria</taxon>
        <taxon>Candidatus Woeseibacteriota</taxon>
    </lineage>
</organism>
<evidence type="ECO:0000256" key="1">
    <source>
        <dbReference type="ARBA" id="ARBA00005502"/>
    </source>
</evidence>
<feature type="binding site" evidence="6">
    <location>
        <begin position="266"/>
        <end position="268"/>
    </location>
    <ligand>
        <name>NAD(+)</name>
        <dbReference type="ChEBI" id="CHEBI:57540"/>
    </ligand>
</feature>
<dbReference type="PANTHER" id="PTHR11911:SF111">
    <property type="entry name" value="INOSINE-5'-MONOPHOSPHATE DEHYDROGENASE"/>
    <property type="match status" value="1"/>
</dbReference>
<dbReference type="CDD" id="cd00381">
    <property type="entry name" value="IMPDH"/>
    <property type="match status" value="1"/>
</dbReference>
<protein>
    <recommendedName>
        <fullName evidence="9">CBS domain-containing protein</fullName>
    </recommendedName>
</protein>
<evidence type="ECO:0000256" key="6">
    <source>
        <dbReference type="PIRSR" id="PIRSR000130-3"/>
    </source>
</evidence>
<comment type="caution">
    <text evidence="10">The sequence shown here is derived from an EMBL/GenBank/DDBJ whole genome shotgun (WGS) entry which is preliminary data.</text>
</comment>
<dbReference type="FunFam" id="3.20.20.70:FF:000424">
    <property type="entry name" value="Inosine-5'-monophosphate dehydrogenase 2"/>
    <property type="match status" value="1"/>
</dbReference>
<feature type="binding site" description="in other chain" evidence="7">
    <location>
        <position position="325"/>
    </location>
    <ligand>
        <name>K(+)</name>
        <dbReference type="ChEBI" id="CHEBI:29103"/>
        <note>ligand shared between two tetrameric partners</note>
    </ligand>
</feature>
<dbReference type="Gene3D" id="3.20.20.70">
    <property type="entry name" value="Aldolase class I"/>
    <property type="match status" value="1"/>
</dbReference>
<evidence type="ECO:0000256" key="2">
    <source>
        <dbReference type="ARBA" id="ARBA00022723"/>
    </source>
</evidence>
<proteinExistence type="inferred from homology"/>
<dbReference type="EMBL" id="MGFS01000003">
    <property type="protein sequence ID" value="OGM12109.1"/>
    <property type="molecule type" value="Genomic_DNA"/>
</dbReference>
<dbReference type="AlphaFoldDB" id="A0A1F7XBH0"/>
<dbReference type="SMART" id="SM01240">
    <property type="entry name" value="IMPDH"/>
    <property type="match status" value="1"/>
</dbReference>
<evidence type="ECO:0000313" key="10">
    <source>
        <dbReference type="EMBL" id="OGM12109.1"/>
    </source>
</evidence>
<dbReference type="PANTHER" id="PTHR11911">
    <property type="entry name" value="INOSINE-5-MONOPHOSPHATE DEHYDROGENASE RELATED"/>
    <property type="match status" value="1"/>
</dbReference>
<dbReference type="CDD" id="cd04601">
    <property type="entry name" value="CBS_pair_IMPDH"/>
    <property type="match status" value="1"/>
</dbReference>
<dbReference type="InterPro" id="IPR000644">
    <property type="entry name" value="CBS_dom"/>
</dbReference>
<dbReference type="GO" id="GO:0006183">
    <property type="term" value="P:GTP biosynthetic process"/>
    <property type="evidence" value="ECO:0007669"/>
    <property type="project" value="TreeGrafter"/>
</dbReference>
<sequence>MLKLGNNLQDKEFWYKDIILVCDKLPDFERDEVNLTTFLSKNTILKTPLISSPMDTVTESKMAILLALMGGIGVIHYNFKTIEEQIAEAEKVKRFEAGFVLKPLVLGPNSQVTDVLEIAKKHGFYSTPITQDGTLKTKLIGIVTRRDIRYLETEKELNTPLKKLMTPFSKLVTAPRELTLDKADIRVANKIIRKNNLDTLPIIDKSNRLVALVTDSDLRKDKTYPLATKDKNKCLKVLIAVESRLNLAKERIKQAVEVGVDGIVVDASVVFKQQIEIAKFTKKNYPQMDVVLGNVDSGKMVSEIIKSGGKWVDALRVGIGPGAACITQEILGVGRAQASAVSDCSQTKDKLTKNHQHKISLIADGGIKKPSDITKALALGADSVMAGSLFAGLEEAPGEAEFDESLGYLVKKYRGMGSMEAMEMRGSYRYAIEGAQIKIPEGKVYKVGYKGSGFTYIPRLIAAIKQSMQKLGCKDIKSLQKNVSIKPIIFN</sequence>
<dbReference type="InterPro" id="IPR001093">
    <property type="entry name" value="IMP_DH_GMPRt"/>
</dbReference>
<feature type="active site" description="Thioimidate intermediate" evidence="5">
    <location>
        <position position="325"/>
    </location>
</feature>
<dbReference type="PROSITE" id="PS51371">
    <property type="entry name" value="CBS"/>
    <property type="match status" value="2"/>
</dbReference>
<dbReference type="Pfam" id="PF00571">
    <property type="entry name" value="CBS"/>
    <property type="match status" value="2"/>
</dbReference>
<evidence type="ECO:0000256" key="4">
    <source>
        <dbReference type="ARBA" id="ARBA00023122"/>
    </source>
</evidence>
<feature type="binding site" evidence="6">
    <location>
        <begin position="318"/>
        <end position="320"/>
    </location>
    <ligand>
        <name>NAD(+)</name>
        <dbReference type="ChEBI" id="CHEBI:57540"/>
    </ligand>
</feature>
<dbReference type="InterPro" id="IPR005990">
    <property type="entry name" value="IMP_DH"/>
</dbReference>
<reference evidence="10 11" key="1">
    <citation type="journal article" date="2016" name="Nat. Commun.">
        <title>Thousands of microbial genomes shed light on interconnected biogeochemical processes in an aquifer system.</title>
        <authorList>
            <person name="Anantharaman K."/>
            <person name="Brown C.T."/>
            <person name="Hug L.A."/>
            <person name="Sharon I."/>
            <person name="Castelle C.J."/>
            <person name="Probst A.J."/>
            <person name="Thomas B.C."/>
            <person name="Singh A."/>
            <person name="Wilkins M.J."/>
            <person name="Karaoz U."/>
            <person name="Brodie E.L."/>
            <person name="Williams K.H."/>
            <person name="Hubbard S.S."/>
            <person name="Banfield J.F."/>
        </authorList>
    </citation>
    <scope>NUCLEOTIDE SEQUENCE [LARGE SCALE GENOMIC DNA]</scope>
</reference>
<accession>A0A1F7XBH0</accession>